<keyword evidence="2" id="KW-1185">Reference proteome</keyword>
<dbReference type="Proteomes" id="UP000814033">
    <property type="component" value="Unassembled WGS sequence"/>
</dbReference>
<protein>
    <submittedName>
        <fullName evidence="1">Uncharacterized protein</fullName>
    </submittedName>
</protein>
<gene>
    <name evidence="1" type="ORF">FA95DRAFT_1139934</name>
</gene>
<accession>A0ACB8RUT0</accession>
<name>A0ACB8RUT0_9AGAM</name>
<organism evidence="1 2">
    <name type="scientific">Auriscalpium vulgare</name>
    <dbReference type="NCBI Taxonomy" id="40419"/>
    <lineage>
        <taxon>Eukaryota</taxon>
        <taxon>Fungi</taxon>
        <taxon>Dikarya</taxon>
        <taxon>Basidiomycota</taxon>
        <taxon>Agaricomycotina</taxon>
        <taxon>Agaricomycetes</taxon>
        <taxon>Russulales</taxon>
        <taxon>Auriscalpiaceae</taxon>
        <taxon>Auriscalpium</taxon>
    </lineage>
</organism>
<sequence length="112" mass="12055">MCAPADVVTFLSAQEGFRHLDIDRTVGCGPLWHEYIYPDGDLNGQAVGDFDGTDVGELDDSDVGDSDGPDYFKALEQHLDCPSDMLPNLETLACFPGQAVDILKPMLAKPPG</sequence>
<proteinExistence type="predicted"/>
<dbReference type="EMBL" id="MU275894">
    <property type="protein sequence ID" value="KAI0047974.1"/>
    <property type="molecule type" value="Genomic_DNA"/>
</dbReference>
<reference evidence="1" key="2">
    <citation type="journal article" date="2022" name="New Phytol.">
        <title>Evolutionary transition to the ectomycorrhizal habit in the genomes of a hyperdiverse lineage of mushroom-forming fungi.</title>
        <authorList>
            <person name="Looney B."/>
            <person name="Miyauchi S."/>
            <person name="Morin E."/>
            <person name="Drula E."/>
            <person name="Courty P.E."/>
            <person name="Kohler A."/>
            <person name="Kuo A."/>
            <person name="LaButti K."/>
            <person name="Pangilinan J."/>
            <person name="Lipzen A."/>
            <person name="Riley R."/>
            <person name="Andreopoulos W."/>
            <person name="He G."/>
            <person name="Johnson J."/>
            <person name="Nolan M."/>
            <person name="Tritt A."/>
            <person name="Barry K.W."/>
            <person name="Grigoriev I.V."/>
            <person name="Nagy L.G."/>
            <person name="Hibbett D."/>
            <person name="Henrissat B."/>
            <person name="Matheny P.B."/>
            <person name="Labbe J."/>
            <person name="Martin F.M."/>
        </authorList>
    </citation>
    <scope>NUCLEOTIDE SEQUENCE</scope>
    <source>
        <strain evidence="1">FP105234-sp</strain>
    </source>
</reference>
<evidence type="ECO:0000313" key="2">
    <source>
        <dbReference type="Proteomes" id="UP000814033"/>
    </source>
</evidence>
<comment type="caution">
    <text evidence="1">The sequence shown here is derived from an EMBL/GenBank/DDBJ whole genome shotgun (WGS) entry which is preliminary data.</text>
</comment>
<evidence type="ECO:0000313" key="1">
    <source>
        <dbReference type="EMBL" id="KAI0047974.1"/>
    </source>
</evidence>
<reference evidence="1" key="1">
    <citation type="submission" date="2021-02" db="EMBL/GenBank/DDBJ databases">
        <authorList>
            <consortium name="DOE Joint Genome Institute"/>
            <person name="Ahrendt S."/>
            <person name="Looney B.P."/>
            <person name="Miyauchi S."/>
            <person name="Morin E."/>
            <person name="Drula E."/>
            <person name="Courty P.E."/>
            <person name="Chicoki N."/>
            <person name="Fauchery L."/>
            <person name="Kohler A."/>
            <person name="Kuo A."/>
            <person name="Labutti K."/>
            <person name="Pangilinan J."/>
            <person name="Lipzen A."/>
            <person name="Riley R."/>
            <person name="Andreopoulos W."/>
            <person name="He G."/>
            <person name="Johnson J."/>
            <person name="Barry K.W."/>
            <person name="Grigoriev I.V."/>
            <person name="Nagy L."/>
            <person name="Hibbett D."/>
            <person name="Henrissat B."/>
            <person name="Matheny P.B."/>
            <person name="Labbe J."/>
            <person name="Martin F."/>
        </authorList>
    </citation>
    <scope>NUCLEOTIDE SEQUENCE</scope>
    <source>
        <strain evidence="1">FP105234-sp</strain>
    </source>
</reference>